<dbReference type="PROSITE" id="PS00903">
    <property type="entry name" value="CYT_DCMP_DEAMINASES_1"/>
    <property type="match status" value="1"/>
</dbReference>
<keyword evidence="1" id="KW-0479">Metal-binding</keyword>
<name>A0ABY8U9C0_TETOB</name>
<organism evidence="4 5">
    <name type="scientific">Tetradesmus obliquus</name>
    <name type="common">Green alga</name>
    <name type="synonym">Acutodesmus obliquus</name>
    <dbReference type="NCBI Taxonomy" id="3088"/>
    <lineage>
        <taxon>Eukaryota</taxon>
        <taxon>Viridiplantae</taxon>
        <taxon>Chlorophyta</taxon>
        <taxon>core chlorophytes</taxon>
        <taxon>Chlorophyceae</taxon>
        <taxon>CS clade</taxon>
        <taxon>Sphaeropleales</taxon>
        <taxon>Scenedesmaceae</taxon>
        <taxon>Tetradesmus</taxon>
    </lineage>
</organism>
<sequence length="106" mass="10876">MPHAEVYALRAAGTAARGATAYVTLEPCNHYGRTPPCSQALVDAGVARVVIGCGDPNPLVAAAGIATLQAAGIQVALVGGAEQQQCYDTNQEFMERMKQQAAASSS</sequence>
<reference evidence="4 5" key="1">
    <citation type="submission" date="2023-05" db="EMBL/GenBank/DDBJ databases">
        <title>A 100% complete, gapless, phased diploid assembly of the Scenedesmus obliquus UTEX 3031 genome.</title>
        <authorList>
            <person name="Biondi T.C."/>
            <person name="Hanschen E.R."/>
            <person name="Kwon T."/>
            <person name="Eng W."/>
            <person name="Kruse C.P.S."/>
            <person name="Koehler S.I."/>
            <person name="Kunde Y."/>
            <person name="Gleasner C.D."/>
            <person name="You Mak K.T."/>
            <person name="Polle J."/>
            <person name="Hovde B.T."/>
            <person name="Starkenburg S.R."/>
        </authorList>
    </citation>
    <scope>NUCLEOTIDE SEQUENCE [LARGE SCALE GENOMIC DNA]</scope>
    <source>
        <strain evidence="4 5">DOE0152z</strain>
    </source>
</reference>
<feature type="domain" description="CMP/dCMP-type deaminase" evidence="3">
    <location>
        <begin position="2"/>
        <end position="53"/>
    </location>
</feature>
<dbReference type="Pfam" id="PF00383">
    <property type="entry name" value="dCMP_cyt_deam_1"/>
    <property type="match status" value="1"/>
</dbReference>
<keyword evidence="5" id="KW-1185">Reference proteome</keyword>
<dbReference type="PANTHER" id="PTHR11079:SF162">
    <property type="entry name" value="RIBOFLAVIN BIOSYNTHESIS PROTEIN PYRD, CHLOROPLASTIC"/>
    <property type="match status" value="1"/>
</dbReference>
<keyword evidence="2" id="KW-0862">Zinc</keyword>
<evidence type="ECO:0000259" key="3">
    <source>
        <dbReference type="Pfam" id="PF00383"/>
    </source>
</evidence>
<protein>
    <recommendedName>
        <fullName evidence="3">CMP/dCMP-type deaminase domain-containing protein</fullName>
    </recommendedName>
</protein>
<dbReference type="EMBL" id="CP126216">
    <property type="protein sequence ID" value="WIA18043.1"/>
    <property type="molecule type" value="Genomic_DNA"/>
</dbReference>
<evidence type="ECO:0000313" key="5">
    <source>
        <dbReference type="Proteomes" id="UP001244341"/>
    </source>
</evidence>
<dbReference type="Proteomes" id="UP001244341">
    <property type="component" value="Chromosome 9b"/>
</dbReference>
<proteinExistence type="predicted"/>
<dbReference type="Gene3D" id="3.40.140.10">
    <property type="entry name" value="Cytidine Deaminase, domain 2"/>
    <property type="match status" value="1"/>
</dbReference>
<dbReference type="InterPro" id="IPR016193">
    <property type="entry name" value="Cytidine_deaminase-like"/>
</dbReference>
<evidence type="ECO:0000256" key="1">
    <source>
        <dbReference type="ARBA" id="ARBA00022723"/>
    </source>
</evidence>
<evidence type="ECO:0000313" key="4">
    <source>
        <dbReference type="EMBL" id="WIA18043.1"/>
    </source>
</evidence>
<dbReference type="SUPFAM" id="SSF53927">
    <property type="entry name" value="Cytidine deaminase-like"/>
    <property type="match status" value="1"/>
</dbReference>
<accession>A0ABY8U9C0</accession>
<evidence type="ECO:0000256" key="2">
    <source>
        <dbReference type="ARBA" id="ARBA00022833"/>
    </source>
</evidence>
<dbReference type="PANTHER" id="PTHR11079">
    <property type="entry name" value="CYTOSINE DEAMINASE FAMILY MEMBER"/>
    <property type="match status" value="1"/>
</dbReference>
<gene>
    <name evidence="4" type="ORF">OEZ85_009525</name>
</gene>
<dbReference type="InterPro" id="IPR016192">
    <property type="entry name" value="APOBEC/CMP_deaminase_Zn-bd"/>
</dbReference>
<dbReference type="InterPro" id="IPR002125">
    <property type="entry name" value="CMP_dCMP_dom"/>
</dbReference>